<feature type="domain" description="Glycoprotein hormone subunit beta" evidence="6">
    <location>
        <begin position="33"/>
        <end position="128"/>
    </location>
</feature>
<evidence type="ECO:0000256" key="4">
    <source>
        <dbReference type="ARBA" id="ARBA00023157"/>
    </source>
</evidence>
<dbReference type="EMBL" id="KX095880">
    <property type="protein sequence ID" value="ANW11180.1"/>
    <property type="molecule type" value="mRNA"/>
</dbReference>
<evidence type="ECO:0000256" key="1">
    <source>
        <dbReference type="ARBA" id="ARBA00004613"/>
    </source>
</evidence>
<feature type="signal peptide" evidence="5">
    <location>
        <begin position="1"/>
        <end position="24"/>
    </location>
</feature>
<dbReference type="GO" id="GO:0007186">
    <property type="term" value="P:G protein-coupled receptor signaling pathway"/>
    <property type="evidence" value="ECO:0007669"/>
    <property type="project" value="TreeGrafter"/>
</dbReference>
<protein>
    <submittedName>
        <fullName evidence="7">Glycoprotein-hormone-beta5-I</fullName>
    </submittedName>
</protein>
<comment type="subcellular location">
    <subcellularLocation>
        <location evidence="1">Secreted</location>
    </subcellularLocation>
</comment>
<keyword evidence="3" id="KW-0964">Secreted</keyword>
<dbReference type="GO" id="GO:0005179">
    <property type="term" value="F:hormone activity"/>
    <property type="evidence" value="ECO:0007669"/>
    <property type="project" value="InterPro"/>
</dbReference>
<evidence type="ECO:0000313" key="7">
    <source>
        <dbReference type="EMBL" id="ANW11180.1"/>
    </source>
</evidence>
<dbReference type="Pfam" id="PF00007">
    <property type="entry name" value="Cys_knot"/>
    <property type="match status" value="1"/>
</dbReference>
<keyword evidence="5" id="KW-0732">Signal</keyword>
<dbReference type="InterPro" id="IPR006208">
    <property type="entry name" value="Glyco_hormone_CN"/>
</dbReference>
<evidence type="ECO:0000256" key="3">
    <source>
        <dbReference type="ARBA" id="ARBA00022525"/>
    </source>
</evidence>
<evidence type="ECO:0000256" key="2">
    <source>
        <dbReference type="ARBA" id="ARBA00006552"/>
    </source>
</evidence>
<keyword evidence="4" id="KW-1015">Disulfide bond</keyword>
<dbReference type="Gene3D" id="2.10.90.10">
    <property type="entry name" value="Cystine-knot cytokines"/>
    <property type="match status" value="1"/>
</dbReference>
<name>A0A1B1V2Q5_BUGNE</name>
<dbReference type="SMART" id="SM00068">
    <property type="entry name" value="GHB"/>
    <property type="match status" value="1"/>
</dbReference>
<dbReference type="PANTHER" id="PTHR11515:SF13">
    <property type="entry name" value="GLYCOPROTEIN HORMONE BETA 5, ISOFORM A"/>
    <property type="match status" value="1"/>
</dbReference>
<evidence type="ECO:0000259" key="6">
    <source>
        <dbReference type="Pfam" id="PF00007"/>
    </source>
</evidence>
<sequence length="129" mass="14504">MTCLQYFSILMLCAVVTRYQYAVATPVPFPASGCNLITVRLNVTNGANSHCWGLIDFSGCGGYCESYDIILPEPPYRDRHHQVCGFADYEHVETILANCHQGYSPEVFKFPKVTSCSCRECDPMREVCM</sequence>
<comment type="similarity">
    <text evidence="2">Belongs to the glycoprotein hormones subunit beta family.</text>
</comment>
<gene>
    <name evidence="7" type="primary">GHB5</name>
</gene>
<dbReference type="AlphaFoldDB" id="A0A1B1V2Q5"/>
<evidence type="ECO:0000256" key="5">
    <source>
        <dbReference type="SAM" id="SignalP"/>
    </source>
</evidence>
<dbReference type="GO" id="GO:0005615">
    <property type="term" value="C:extracellular space"/>
    <property type="evidence" value="ECO:0007669"/>
    <property type="project" value="TreeGrafter"/>
</dbReference>
<feature type="chain" id="PRO_5008531009" evidence="5">
    <location>
        <begin position="25"/>
        <end position="129"/>
    </location>
</feature>
<dbReference type="GO" id="GO:0005737">
    <property type="term" value="C:cytoplasm"/>
    <property type="evidence" value="ECO:0007669"/>
    <property type="project" value="TreeGrafter"/>
</dbReference>
<proteinExistence type="evidence at transcript level"/>
<dbReference type="InterPro" id="IPR001545">
    <property type="entry name" value="Gonadotropin_bsu"/>
</dbReference>
<organism evidence="7">
    <name type="scientific">Bugula neritina</name>
    <name type="common">Brown bryozoan</name>
    <name type="synonym">Sertularia neritina</name>
    <dbReference type="NCBI Taxonomy" id="10212"/>
    <lineage>
        <taxon>Eukaryota</taxon>
        <taxon>Metazoa</taxon>
        <taxon>Spiralia</taxon>
        <taxon>Lophotrochozoa</taxon>
        <taxon>Bryozoa</taxon>
        <taxon>Gymnolaemata</taxon>
        <taxon>Cheilostomatida</taxon>
        <taxon>Flustrina</taxon>
        <taxon>Buguloidea</taxon>
        <taxon>Bugulidae</taxon>
        <taxon>Bugula</taxon>
    </lineage>
</organism>
<dbReference type="PANTHER" id="PTHR11515">
    <property type="entry name" value="GLYCOPROTEIN HORMONE BETA CHAIN"/>
    <property type="match status" value="1"/>
</dbReference>
<accession>A0A1B1V2Q5</accession>
<reference evidence="7" key="1">
    <citation type="submission" date="2016-04" db="EMBL/GenBank/DDBJ databases">
        <title>In silico prediction of neuropeptides/peptide hormone transcripts in the cheilostome bryozoan Bugula neritina.</title>
        <authorList>
            <person name="Yue Him W."/>
            <person name="Yu L."/>
            <person name="Zhang G."/>
            <person name="He L.-S."/>
            <person name="Qian P.-Y."/>
        </authorList>
    </citation>
    <scope>NUCLEOTIDE SEQUENCE</scope>
</reference>
<dbReference type="InterPro" id="IPR029034">
    <property type="entry name" value="Cystine-knot_cytokine"/>
</dbReference>
<dbReference type="SUPFAM" id="SSF57501">
    <property type="entry name" value="Cystine-knot cytokines"/>
    <property type="match status" value="1"/>
</dbReference>